<feature type="region of interest" description="Disordered" evidence="1">
    <location>
        <begin position="1"/>
        <end position="154"/>
    </location>
</feature>
<feature type="compositionally biased region" description="Polar residues" evidence="1">
    <location>
        <begin position="57"/>
        <end position="72"/>
    </location>
</feature>
<dbReference type="AlphaFoldDB" id="A0A4P9WFM2"/>
<proteinExistence type="predicted"/>
<accession>A0A4P9WFM2</accession>
<feature type="compositionally biased region" description="Acidic residues" evidence="1">
    <location>
        <begin position="73"/>
        <end position="88"/>
    </location>
</feature>
<dbReference type="Proteomes" id="UP000269721">
    <property type="component" value="Unassembled WGS sequence"/>
</dbReference>
<feature type="compositionally biased region" description="Polar residues" evidence="1">
    <location>
        <begin position="16"/>
        <end position="25"/>
    </location>
</feature>
<feature type="compositionally biased region" description="Acidic residues" evidence="1">
    <location>
        <begin position="116"/>
        <end position="132"/>
    </location>
</feature>
<feature type="compositionally biased region" description="Basic and acidic residues" evidence="1">
    <location>
        <begin position="133"/>
        <end position="149"/>
    </location>
</feature>
<feature type="compositionally biased region" description="Polar residues" evidence="1">
    <location>
        <begin position="89"/>
        <end position="106"/>
    </location>
</feature>
<evidence type="ECO:0000313" key="3">
    <source>
        <dbReference type="Proteomes" id="UP000269721"/>
    </source>
</evidence>
<reference evidence="3" key="1">
    <citation type="journal article" date="2018" name="Nat. Microbiol.">
        <title>Leveraging single-cell genomics to expand the fungal tree of life.</title>
        <authorList>
            <person name="Ahrendt S.R."/>
            <person name="Quandt C.A."/>
            <person name="Ciobanu D."/>
            <person name="Clum A."/>
            <person name="Salamov A."/>
            <person name="Andreopoulos B."/>
            <person name="Cheng J.F."/>
            <person name="Woyke T."/>
            <person name="Pelin A."/>
            <person name="Henrissat B."/>
            <person name="Reynolds N.K."/>
            <person name="Benny G.L."/>
            <person name="Smith M.E."/>
            <person name="James T.Y."/>
            <person name="Grigoriev I.V."/>
        </authorList>
    </citation>
    <scope>NUCLEOTIDE SEQUENCE [LARGE SCALE GENOMIC DNA]</scope>
</reference>
<sequence length="240" mass="26763">MVTVTGRGHSGRNGVASESSRGQEVSSHDMQEAYEESPDEHSQPRNDSMQDDYLGEDNNQQPMTPHFPQSDNSDQEDACPAQEDDDEATQATLLQQVQPQEASGNRSAWKGRPTDNEDANEDKELWEDERGDDIETRDADPTADRDGSHGDAGSWDDAAFYMAAYAELMNRQLIWDTQNSAPHRYTLMRLPSTLCGLKRLGRGGTRHCLFLGATSRDTQMHAAEDTNIKLPTVWAFATEK</sequence>
<protein>
    <submittedName>
        <fullName evidence="2">Uncharacterized protein</fullName>
    </submittedName>
</protein>
<gene>
    <name evidence="2" type="ORF">BDK51DRAFT_35200</name>
</gene>
<keyword evidence="3" id="KW-1185">Reference proteome</keyword>
<evidence type="ECO:0000256" key="1">
    <source>
        <dbReference type="SAM" id="MobiDB-lite"/>
    </source>
</evidence>
<evidence type="ECO:0000313" key="2">
    <source>
        <dbReference type="EMBL" id="RKO90118.1"/>
    </source>
</evidence>
<dbReference type="EMBL" id="KZ995715">
    <property type="protein sequence ID" value="RKO90118.1"/>
    <property type="molecule type" value="Genomic_DNA"/>
</dbReference>
<organism evidence="2 3">
    <name type="scientific">Blyttiomyces helicus</name>
    <dbReference type="NCBI Taxonomy" id="388810"/>
    <lineage>
        <taxon>Eukaryota</taxon>
        <taxon>Fungi</taxon>
        <taxon>Fungi incertae sedis</taxon>
        <taxon>Chytridiomycota</taxon>
        <taxon>Chytridiomycota incertae sedis</taxon>
        <taxon>Chytridiomycetes</taxon>
        <taxon>Chytridiomycetes incertae sedis</taxon>
        <taxon>Blyttiomyces</taxon>
    </lineage>
</organism>
<name>A0A4P9WFM2_9FUNG</name>